<reference evidence="2 3" key="1">
    <citation type="submission" date="2014-03" db="EMBL/GenBank/DDBJ databases">
        <authorList>
            <person name="Sibley D."/>
            <person name="Venepally P."/>
            <person name="Karamycheva S."/>
            <person name="Hadjithomas M."/>
            <person name="Khan A."/>
            <person name="Brunk B."/>
            <person name="Roos D."/>
            <person name="Caler E."/>
            <person name="Lorenzi H."/>
        </authorList>
    </citation>
    <scope>NUCLEOTIDE SEQUENCE [LARGE SCALE GENOMIC DNA]</scope>
    <source>
        <strain evidence="3">p89</strain>
    </source>
</reference>
<comment type="caution">
    <text evidence="2">The sequence shown here is derived from an EMBL/GenBank/DDBJ whole genome shotgun (WGS) entry which is preliminary data.</text>
</comment>
<feature type="region of interest" description="Disordered" evidence="1">
    <location>
        <begin position="1440"/>
        <end position="1476"/>
    </location>
</feature>
<name>A0A086JQ22_TOXGO</name>
<feature type="region of interest" description="Disordered" evidence="1">
    <location>
        <begin position="1684"/>
        <end position="1722"/>
    </location>
</feature>
<dbReference type="SUPFAM" id="SSF50978">
    <property type="entry name" value="WD40 repeat-like"/>
    <property type="match status" value="1"/>
</dbReference>
<feature type="region of interest" description="Disordered" evidence="1">
    <location>
        <begin position="921"/>
        <end position="997"/>
    </location>
</feature>
<gene>
    <name evidence="2" type="ORF">TGP89_243400</name>
</gene>
<evidence type="ECO:0000256" key="1">
    <source>
        <dbReference type="SAM" id="MobiDB-lite"/>
    </source>
</evidence>
<feature type="region of interest" description="Disordered" evidence="1">
    <location>
        <begin position="1289"/>
        <end position="1319"/>
    </location>
</feature>
<feature type="compositionally biased region" description="Basic and acidic residues" evidence="1">
    <location>
        <begin position="945"/>
        <end position="968"/>
    </location>
</feature>
<proteinExistence type="predicted"/>
<dbReference type="Proteomes" id="UP000028828">
    <property type="component" value="Unassembled WGS sequence"/>
</dbReference>
<feature type="compositionally biased region" description="Basic and acidic residues" evidence="1">
    <location>
        <begin position="36"/>
        <end position="53"/>
    </location>
</feature>
<protein>
    <submittedName>
        <fullName evidence="2">Putative PX domain protein</fullName>
    </submittedName>
</protein>
<dbReference type="OrthoDB" id="332947at2759"/>
<feature type="compositionally biased region" description="Basic and acidic residues" evidence="1">
    <location>
        <begin position="976"/>
        <end position="988"/>
    </location>
</feature>
<feature type="region of interest" description="Disordered" evidence="1">
    <location>
        <begin position="709"/>
        <end position="733"/>
    </location>
</feature>
<feature type="compositionally biased region" description="Low complexity" evidence="1">
    <location>
        <begin position="921"/>
        <end position="935"/>
    </location>
</feature>
<dbReference type="Gene3D" id="2.130.10.10">
    <property type="entry name" value="YVTN repeat-like/Quinoprotein amine dehydrogenase"/>
    <property type="match status" value="1"/>
</dbReference>
<feature type="compositionally biased region" description="Polar residues" evidence="1">
    <location>
        <begin position="327"/>
        <end position="339"/>
    </location>
</feature>
<feature type="compositionally biased region" description="Basic and acidic residues" evidence="1">
    <location>
        <begin position="1704"/>
        <end position="1722"/>
    </location>
</feature>
<evidence type="ECO:0000313" key="2">
    <source>
        <dbReference type="EMBL" id="KFG34240.1"/>
    </source>
</evidence>
<feature type="compositionally biased region" description="Basic and acidic residues" evidence="1">
    <location>
        <begin position="1026"/>
        <end position="1038"/>
    </location>
</feature>
<dbReference type="EMBL" id="AEYI02001689">
    <property type="protein sequence ID" value="KFG34240.1"/>
    <property type="molecule type" value="Genomic_DNA"/>
</dbReference>
<organism evidence="2 3">
    <name type="scientific">Toxoplasma gondii p89</name>
    <dbReference type="NCBI Taxonomy" id="943119"/>
    <lineage>
        <taxon>Eukaryota</taxon>
        <taxon>Sar</taxon>
        <taxon>Alveolata</taxon>
        <taxon>Apicomplexa</taxon>
        <taxon>Conoidasida</taxon>
        <taxon>Coccidia</taxon>
        <taxon>Eucoccidiorida</taxon>
        <taxon>Eimeriorina</taxon>
        <taxon>Sarcocystidae</taxon>
        <taxon>Toxoplasma</taxon>
    </lineage>
</organism>
<feature type="region of interest" description="Disordered" evidence="1">
    <location>
        <begin position="1021"/>
        <end position="1072"/>
    </location>
</feature>
<feature type="compositionally biased region" description="Basic and acidic residues" evidence="1">
    <location>
        <begin position="1309"/>
        <end position="1319"/>
    </location>
</feature>
<feature type="region of interest" description="Disordered" evidence="1">
    <location>
        <begin position="265"/>
        <end position="401"/>
    </location>
</feature>
<dbReference type="VEuPathDB" id="ToxoDB:TGP89_243400"/>
<feature type="compositionally biased region" description="Basic and acidic residues" evidence="1">
    <location>
        <begin position="340"/>
        <end position="361"/>
    </location>
</feature>
<feature type="region of interest" description="Disordered" evidence="1">
    <location>
        <begin position="1505"/>
        <end position="1563"/>
    </location>
</feature>
<dbReference type="InterPro" id="IPR036322">
    <property type="entry name" value="WD40_repeat_dom_sf"/>
</dbReference>
<evidence type="ECO:0000313" key="3">
    <source>
        <dbReference type="Proteomes" id="UP000028828"/>
    </source>
</evidence>
<feature type="region of interest" description="Disordered" evidence="1">
    <location>
        <begin position="1"/>
        <end position="73"/>
    </location>
</feature>
<sequence length="1771" mass="188348">MESSDSQAGPGLCGPQRGGDSSREAFQAGEYAWESEEVKENGSEMQKNEDPCRKSSHPTDYSSATEPPFSPGVPCAKEYPSSLSSSLPASSLPASSLPASSSLISSPSLFSSSASSWRDSLSSLVPVTVAGTSVGPVTDLCVEAMGFEVCRGNGEFYLEFFFRLNHACFADSSRPCCHPHSPAPNASHSAPETANRVAASLALPAQFRPLRHSSQSLRSQGVTSHNPCVPLSFPPRLADIKAGGALSGQPESSSVPVFHQELEMAVLPSSETTSKEAGPSEKRLLRSEAPNGAPDRDRNELLFPFRARRHTPRRSSVTPNFRMEAKSQANDGNKAAQQTREGEDRRDEDLRREASEAREGEEAAVIRGLRGRDREERDERQASNSTGRKRGEGESVMKVTPPLRRRWSTSSTRLAFQLVQQRQRQLLEYVSALLRRPDVMGDRQVLAFFNLLPSYKTETPVSSGSHGAVCPVCASCLGRMHPLRPLLLLQFRGARRATFGVLARLSPSGCLRGEGKVATGRRSGFSGEAKCDSVFDRKKNSEGASRNEKADSAPGILFVFLLHRTASSFFSRVVSGLQRRASASLSPLRLQEQLLGAAAVGDSAGVCGSRAEQQPGGSAARKLLFQEAGAHYFKRVSLVTATFNPLRFCGSRLSPSPVSPQSCLSPFRRAPNLFGSPTGLGGGLEAETSSEGTSVASEVEHEGSFVSLGTRRLGDSGGHRGASYASPRTAVRSEQDARQILETVHSSPLDEGVSPPQGADLEVSVRLGEKRSTRRMHPEPASYPLEGKTTCLPLPAPLTSSSSSFSSYSSSSCSSSSSSSGTDGCVWPWAFGPSLPDCGRSGAVASPWGSLPPKQQSLLNEFRKFHQERAGYLPGRASSCCFSSSLRLLLIGLATGGIICGAVFPPPSLCSESSSCSPAASSHLPSSSTSSRLPLSPSPPVVSSSERRFCGETAEARDPGEQHRRREPSAAVVEGRSSEEPERAERPAGSRKPVASRSCARVSLSASSIPFKILPSASFLQTPQRSGDDTDAQKEHWAPSRRLTVSDVSTASATGGDRADRGPAECSAHPAVHTLRAETVGRVAGGLRKRGEAGVCESPPVCFLSSSMEEGAQNLNYQELHCTQHERETESGAGVQTPGGRSEAPASAASCCAGVCTHPWTPTTLPVFQPHRGRVTVLVTVEAPVLDKVDETVTLLVSAARDRQVYVHVASTGRLLLRQEIPAVGAPRVGRADDALRLLFLGCDDGSICVYRLALLSPPKSGVAGAGEAGNLSSSLPGAAASRTLGTEELNSGNGAQMPPAKVSFGSAEKPRNMTDLSQDKEAYRVRLVVAAVARGTLSGSPDGRTHASPSLFSPLKDRGADASKVCAAPQGQQVAEGLSSRLSALYSLPRLGAQEETPSQTSTFCRKIEAMCLAPERQLLFTATTEGWIHVWRYHTEPPAGSFDDPFSRSTTRPSDGDSDAATNANRTGPPIPCAARISASFSSTASTSTPQRSPLYRGYVELQSRSSPPCSDGPNAPRGVSSRPEEHNERLATAGAAAGPQVAHTPVSQQQNDEETSGETTDGVHAVWRRTQGVSSQEGSIRLELLGRLECIAAGMRVGALAWWPSGSVLAVASVEKKRKFLHPRLPRGMGNRERTAGKGGVISFVALGGGSRKSPQDCGGPLPLSDVWRQAHWVFREKPLGGSDQGNCGAGGRAESQSHTAAEETEARGRLGGRREDRRRETGIQGGMVCVWRAHAESIVDLWMLEEEAMMSVDRTGAIKLWLLPPVC</sequence>
<feature type="compositionally biased region" description="Basic and acidic residues" evidence="1">
    <location>
        <begin position="370"/>
        <end position="381"/>
    </location>
</feature>
<dbReference type="InterPro" id="IPR015943">
    <property type="entry name" value="WD40/YVTN_repeat-like_dom_sf"/>
</dbReference>
<accession>A0A086JQ22</accession>
<feature type="region of interest" description="Disordered" evidence="1">
    <location>
        <begin position="768"/>
        <end position="788"/>
    </location>
</feature>